<protein>
    <submittedName>
        <fullName evidence="8 9">Centrosomal protein of 55 kDa isoform X1</fullName>
    </submittedName>
</protein>
<evidence type="ECO:0000256" key="2">
    <source>
        <dbReference type="ARBA" id="ARBA00022490"/>
    </source>
</evidence>
<dbReference type="Gene3D" id="1.20.5.1180">
    <property type="entry name" value="Geminin coiled-coil domain"/>
    <property type="match status" value="1"/>
</dbReference>
<name>A0AAJ7T0M2_PETMA</name>
<dbReference type="PANTHER" id="PTHR31838:SF1">
    <property type="entry name" value="CENTROSOMAL PROTEIN OF 55 KDA"/>
    <property type="match status" value="1"/>
</dbReference>
<dbReference type="CTD" id="55165"/>
<feature type="coiled-coil region" evidence="4">
    <location>
        <begin position="489"/>
        <end position="544"/>
    </location>
</feature>
<evidence type="ECO:0000313" key="7">
    <source>
        <dbReference type="Proteomes" id="UP001318040"/>
    </source>
</evidence>
<feature type="domain" description="TSG101 and ALIX binding" evidence="6">
    <location>
        <begin position="198"/>
        <end position="229"/>
    </location>
</feature>
<dbReference type="InterPro" id="IPR038926">
    <property type="entry name" value="CEP55"/>
</dbReference>
<dbReference type="RefSeq" id="XP_032808023.1">
    <property type="nucleotide sequence ID" value="XM_032952132.1"/>
</dbReference>
<dbReference type="AlphaFoldDB" id="A0AAJ7T0M2"/>
<evidence type="ECO:0000256" key="5">
    <source>
        <dbReference type="SAM" id="MobiDB-lite"/>
    </source>
</evidence>
<dbReference type="InterPro" id="IPR022008">
    <property type="entry name" value="EABR"/>
</dbReference>
<dbReference type="GO" id="GO:0005737">
    <property type="term" value="C:cytoplasm"/>
    <property type="evidence" value="ECO:0007669"/>
    <property type="project" value="UniProtKB-SubCell"/>
</dbReference>
<dbReference type="GO" id="GO:0051896">
    <property type="term" value="P:regulation of phosphatidylinositol 3-kinase/protein kinase B signal transduction"/>
    <property type="evidence" value="ECO:0007669"/>
    <property type="project" value="InterPro"/>
</dbReference>
<dbReference type="GO" id="GO:0000281">
    <property type="term" value="P:mitotic cytokinesis"/>
    <property type="evidence" value="ECO:0007669"/>
    <property type="project" value="InterPro"/>
</dbReference>
<evidence type="ECO:0000256" key="3">
    <source>
        <dbReference type="ARBA" id="ARBA00023054"/>
    </source>
</evidence>
<evidence type="ECO:0000256" key="1">
    <source>
        <dbReference type="ARBA" id="ARBA00004496"/>
    </source>
</evidence>
<keyword evidence="7" id="KW-1185">Reference proteome</keyword>
<evidence type="ECO:0000313" key="8">
    <source>
        <dbReference type="RefSeq" id="XP_032808022.1"/>
    </source>
</evidence>
<reference evidence="8 9" key="1">
    <citation type="submission" date="2025-04" db="UniProtKB">
        <authorList>
            <consortium name="RefSeq"/>
        </authorList>
    </citation>
    <scope>IDENTIFICATION</scope>
    <source>
        <tissue evidence="8 9">Sperm</tissue>
    </source>
</reference>
<evidence type="ECO:0000256" key="4">
    <source>
        <dbReference type="SAM" id="Coils"/>
    </source>
</evidence>
<keyword evidence="3 4" id="KW-0175">Coiled coil</keyword>
<organism evidence="7 9">
    <name type="scientific">Petromyzon marinus</name>
    <name type="common">Sea lamprey</name>
    <dbReference type="NCBI Taxonomy" id="7757"/>
    <lineage>
        <taxon>Eukaryota</taxon>
        <taxon>Metazoa</taxon>
        <taxon>Chordata</taxon>
        <taxon>Craniata</taxon>
        <taxon>Vertebrata</taxon>
        <taxon>Cyclostomata</taxon>
        <taxon>Hyperoartia</taxon>
        <taxon>Petromyzontiformes</taxon>
        <taxon>Petromyzontidae</taxon>
        <taxon>Petromyzon</taxon>
    </lineage>
</organism>
<evidence type="ECO:0000313" key="9">
    <source>
        <dbReference type="RefSeq" id="XP_032808023.1"/>
    </source>
</evidence>
<dbReference type="Pfam" id="PF12180">
    <property type="entry name" value="EABR"/>
    <property type="match status" value="1"/>
</dbReference>
<dbReference type="Proteomes" id="UP001318040">
    <property type="component" value="Chromosome 11"/>
</dbReference>
<feature type="region of interest" description="Disordered" evidence="5">
    <location>
        <begin position="406"/>
        <end position="450"/>
    </location>
</feature>
<sequence length="628" mass="71366">MSSGKTTEKGAGVTKRVAPLAPGGNAKGILPGQGRPVPANRSPSKPHPSCSSSSMDLLQKENAAMKKTIVDMNKAKGKMMDPERNALLQKILSLETLKVKQEQQLSEKAAETTRLRGEVALLHDAKLKDQRGEANHQEAVIRSQRQQVEVLGQQLETMTRRCQVLESASRATVGMTAAAMEGGIIKPNAPVDMEGVEERLNDALEKNRRWLVYDNQREAYVCGLHMRISQLEQQLAEMLNNAQGTVTEEKQGHFDRLLLRARTDLDGQRAARARAESELELARQQQETEREAATEARAELERERQQWEAERSAHDGEREQTALLKQRLEGEKGNVGRLQAELSLVRQRFEAEQSACGRLRAELGQLHKRIESEVKQAEVALEWERRRLLEVTASLDAEKKRVAELSARLKSEQEAARGREEERRRAEAVARKGDSERKRAEEERRAAEEERRRMAETALGLKNELERYRALYEEKFQNAADYCAQVQLLKKVLNQRDKEDARLALLEEEVRSGQGDRIRLEGGLNKVLRELRRARDRSRHLEAEIASLPKGLRNLCQVEQPCHPHLDDDDIPQLLTREPRQSPRDLRAVRHSNSDLLEESLLECPNCSAEYPVSRHRDLLNHLDICCQ</sequence>
<dbReference type="GeneID" id="116941266"/>
<dbReference type="GO" id="GO:0030496">
    <property type="term" value="C:midbody"/>
    <property type="evidence" value="ECO:0007669"/>
    <property type="project" value="TreeGrafter"/>
</dbReference>
<comment type="subcellular location">
    <subcellularLocation>
        <location evidence="1">Cytoplasm</location>
    </subcellularLocation>
</comment>
<dbReference type="KEGG" id="pmrn:116941266"/>
<keyword evidence="2" id="KW-0963">Cytoplasm</keyword>
<dbReference type="GO" id="GO:0045184">
    <property type="term" value="P:establishment of protein localization"/>
    <property type="evidence" value="ECO:0007669"/>
    <property type="project" value="TreeGrafter"/>
</dbReference>
<feature type="region of interest" description="Disordered" evidence="5">
    <location>
        <begin position="282"/>
        <end position="318"/>
    </location>
</feature>
<proteinExistence type="predicted"/>
<evidence type="ECO:0000259" key="6">
    <source>
        <dbReference type="Pfam" id="PF12180"/>
    </source>
</evidence>
<gene>
    <name evidence="8 9" type="primary">CEP55</name>
</gene>
<feature type="region of interest" description="Disordered" evidence="5">
    <location>
        <begin position="1"/>
        <end position="55"/>
    </location>
</feature>
<accession>A0AAJ7T0M2</accession>
<dbReference type="RefSeq" id="XP_032808022.1">
    <property type="nucleotide sequence ID" value="XM_032952131.1"/>
</dbReference>
<dbReference type="PANTHER" id="PTHR31838">
    <property type="entry name" value="CENTROSOMAL PROTEIN OF 55 KDA"/>
    <property type="match status" value="1"/>
</dbReference>